<dbReference type="Gene3D" id="2.60.40.10">
    <property type="entry name" value="Immunoglobulins"/>
    <property type="match status" value="1"/>
</dbReference>
<accession>A0A2A3EEW2</accession>
<dbReference type="PROSITE" id="PS50835">
    <property type="entry name" value="IG_LIKE"/>
    <property type="match status" value="1"/>
</dbReference>
<dbReference type="InterPro" id="IPR007110">
    <property type="entry name" value="Ig-like_dom"/>
</dbReference>
<evidence type="ECO:0000313" key="3">
    <source>
        <dbReference type="Proteomes" id="UP000242457"/>
    </source>
</evidence>
<dbReference type="InterPro" id="IPR036179">
    <property type="entry name" value="Ig-like_dom_sf"/>
</dbReference>
<dbReference type="EMBL" id="KZ288278">
    <property type="protein sequence ID" value="PBC29706.1"/>
    <property type="molecule type" value="Genomic_DNA"/>
</dbReference>
<protein>
    <submittedName>
        <fullName evidence="2">Obscurin</fullName>
    </submittedName>
</protein>
<organism evidence="2 3">
    <name type="scientific">Apis cerana cerana</name>
    <name type="common">Oriental honeybee</name>
    <dbReference type="NCBI Taxonomy" id="94128"/>
    <lineage>
        <taxon>Eukaryota</taxon>
        <taxon>Metazoa</taxon>
        <taxon>Ecdysozoa</taxon>
        <taxon>Arthropoda</taxon>
        <taxon>Hexapoda</taxon>
        <taxon>Insecta</taxon>
        <taxon>Pterygota</taxon>
        <taxon>Neoptera</taxon>
        <taxon>Endopterygota</taxon>
        <taxon>Hymenoptera</taxon>
        <taxon>Apocrita</taxon>
        <taxon>Aculeata</taxon>
        <taxon>Apoidea</taxon>
        <taxon>Anthophila</taxon>
        <taxon>Apidae</taxon>
        <taxon>Apis</taxon>
    </lineage>
</organism>
<dbReference type="Proteomes" id="UP000242457">
    <property type="component" value="Unassembled WGS sequence"/>
</dbReference>
<evidence type="ECO:0000313" key="2">
    <source>
        <dbReference type="EMBL" id="PBC29706.1"/>
    </source>
</evidence>
<name>A0A2A3EEW2_APICC</name>
<dbReference type="AlphaFoldDB" id="A0A2A3EEW2"/>
<keyword evidence="3" id="KW-1185">Reference proteome</keyword>
<dbReference type="STRING" id="94128.A0A2A3EEW2"/>
<proteinExistence type="predicted"/>
<reference evidence="2 3" key="1">
    <citation type="submission" date="2014-07" db="EMBL/GenBank/DDBJ databases">
        <title>Genomic and transcriptomic analysis on Apis cerana provide comprehensive insights into honey bee biology.</title>
        <authorList>
            <person name="Diao Q."/>
            <person name="Sun L."/>
            <person name="Zheng H."/>
            <person name="Zheng H."/>
            <person name="Xu S."/>
            <person name="Wang S."/>
            <person name="Zeng Z."/>
            <person name="Hu F."/>
            <person name="Su S."/>
            <person name="Wu J."/>
        </authorList>
    </citation>
    <scope>NUCLEOTIDE SEQUENCE [LARGE SCALE GENOMIC DNA]</scope>
    <source>
        <tissue evidence="2">Pupae without intestine</tissue>
    </source>
</reference>
<dbReference type="SUPFAM" id="SSF48726">
    <property type="entry name" value="Immunoglobulin"/>
    <property type="match status" value="1"/>
</dbReference>
<evidence type="ECO:0000259" key="1">
    <source>
        <dbReference type="PROSITE" id="PS50835"/>
    </source>
</evidence>
<dbReference type="OrthoDB" id="6354602at2759"/>
<sequence length="95" mass="10572">MEKWQNFAPTHNSELRSRTNALSLVKTDMGASGAISRLYIANANKKDSGNYSCALADVAAATTVSVHVLNELCRTDLFYLFVLQTKSRMLKQSTW</sequence>
<gene>
    <name evidence="2" type="ORF">APICC_08135</name>
</gene>
<feature type="domain" description="Ig-like" evidence="1">
    <location>
        <begin position="1"/>
        <end position="65"/>
    </location>
</feature>
<dbReference type="InterPro" id="IPR013783">
    <property type="entry name" value="Ig-like_fold"/>
</dbReference>